<feature type="transmembrane region" description="Helical" evidence="1">
    <location>
        <begin position="46"/>
        <end position="65"/>
    </location>
</feature>
<keyword evidence="3" id="KW-1185">Reference proteome</keyword>
<organism evidence="2 3">
    <name type="scientific">Neotabrizicola shimadae</name>
    <dbReference type="NCBI Taxonomy" id="2807096"/>
    <lineage>
        <taxon>Bacteria</taxon>
        <taxon>Pseudomonadati</taxon>
        <taxon>Pseudomonadota</taxon>
        <taxon>Alphaproteobacteria</taxon>
        <taxon>Rhodobacterales</taxon>
        <taxon>Paracoccaceae</taxon>
        <taxon>Neotabrizicola</taxon>
    </lineage>
</organism>
<reference evidence="2" key="1">
    <citation type="submission" date="2021-02" db="EMBL/GenBank/DDBJ databases">
        <title>Rhodobacter shimadae sp. nov., an aerobic anoxygenic phototrophic bacterium isolated from a hot spring.</title>
        <authorList>
            <person name="Muramatsu S."/>
            <person name="Haruta S."/>
            <person name="Hirose S."/>
            <person name="Hanada S."/>
        </authorList>
    </citation>
    <scope>NUCLEOTIDE SEQUENCE</scope>
    <source>
        <strain evidence="2">N10</strain>
    </source>
</reference>
<feature type="transmembrane region" description="Helical" evidence="1">
    <location>
        <begin position="98"/>
        <end position="118"/>
    </location>
</feature>
<dbReference type="AlphaFoldDB" id="A0A8G0ZTD6"/>
<dbReference type="EMBL" id="CP069370">
    <property type="protein sequence ID" value="QYZ69707.1"/>
    <property type="molecule type" value="Genomic_DNA"/>
</dbReference>
<protein>
    <submittedName>
        <fullName evidence="2">DUF3429 domain-containing protein</fullName>
    </submittedName>
</protein>
<dbReference type="PANTHER" id="PTHR15887:SF1">
    <property type="entry name" value="TRANSMEMBRANE PROTEIN 69"/>
    <property type="match status" value="1"/>
</dbReference>
<keyword evidence="1" id="KW-1133">Transmembrane helix</keyword>
<evidence type="ECO:0000313" key="3">
    <source>
        <dbReference type="Proteomes" id="UP000826300"/>
    </source>
</evidence>
<sequence length="148" mass="15319">MRNIPLGALILGLAGLIPFVWGAATQYSPALAAASGLNPVWLGSYLSLTYGTVILSFMSGVLWGFATRAEGAQATAGYALSVIPALWAFFMVNGDPGAAAVNLAAGFAGVLVLDAAFVSWRLAPAWWLALRIPLTVVVLACLAVPILM</sequence>
<feature type="transmembrane region" description="Helical" evidence="1">
    <location>
        <begin position="125"/>
        <end position="147"/>
    </location>
</feature>
<dbReference type="Proteomes" id="UP000826300">
    <property type="component" value="Chromosome"/>
</dbReference>
<name>A0A8G0ZTD6_9RHOB</name>
<dbReference type="Pfam" id="PF11911">
    <property type="entry name" value="DUF3429"/>
    <property type="match status" value="1"/>
</dbReference>
<proteinExistence type="predicted"/>
<accession>A0A8G0ZTD6</accession>
<dbReference type="KEGG" id="nsm:JO391_18735"/>
<dbReference type="InterPro" id="IPR021836">
    <property type="entry name" value="DUF3429"/>
</dbReference>
<dbReference type="PANTHER" id="PTHR15887">
    <property type="entry name" value="TRANSMEMBRANE PROTEIN 69"/>
    <property type="match status" value="1"/>
</dbReference>
<evidence type="ECO:0000313" key="2">
    <source>
        <dbReference type="EMBL" id="QYZ69707.1"/>
    </source>
</evidence>
<evidence type="ECO:0000256" key="1">
    <source>
        <dbReference type="SAM" id="Phobius"/>
    </source>
</evidence>
<gene>
    <name evidence="2" type="ORF">JO391_18735</name>
</gene>
<keyword evidence="1" id="KW-0812">Transmembrane</keyword>
<dbReference type="RefSeq" id="WP_220661925.1">
    <property type="nucleotide sequence ID" value="NZ_CP069370.1"/>
</dbReference>
<keyword evidence="1" id="KW-0472">Membrane</keyword>
<feature type="transmembrane region" description="Helical" evidence="1">
    <location>
        <begin position="72"/>
        <end position="92"/>
    </location>
</feature>